<organism evidence="2 3">
    <name type="scientific">Permianibacter aggregans</name>
    <dbReference type="NCBI Taxonomy" id="1510150"/>
    <lineage>
        <taxon>Bacteria</taxon>
        <taxon>Pseudomonadati</taxon>
        <taxon>Pseudomonadota</taxon>
        <taxon>Gammaproteobacteria</taxon>
        <taxon>Pseudomonadales</taxon>
        <taxon>Pseudomonadaceae</taxon>
        <taxon>Permianibacter</taxon>
    </lineage>
</organism>
<protein>
    <recommendedName>
        <fullName evidence="4">Tetratricopeptide repeat protein</fullName>
    </recommendedName>
</protein>
<keyword evidence="3" id="KW-1185">Reference proteome</keyword>
<dbReference type="EMBL" id="SNYM01000013">
    <property type="protein sequence ID" value="TDQ46464.1"/>
    <property type="molecule type" value="Genomic_DNA"/>
</dbReference>
<feature type="signal peptide" evidence="1">
    <location>
        <begin position="1"/>
        <end position="20"/>
    </location>
</feature>
<dbReference type="Proteomes" id="UP000295375">
    <property type="component" value="Unassembled WGS sequence"/>
</dbReference>
<name>A0A4R6USU8_9GAMM</name>
<reference evidence="2 3" key="1">
    <citation type="submission" date="2019-03" db="EMBL/GenBank/DDBJ databases">
        <title>Genomic Encyclopedia of Type Strains, Phase IV (KMG-IV): sequencing the most valuable type-strain genomes for metagenomic binning, comparative biology and taxonomic classification.</title>
        <authorList>
            <person name="Goeker M."/>
        </authorList>
    </citation>
    <scope>NUCLEOTIDE SEQUENCE [LARGE SCALE GENOMIC DNA]</scope>
    <source>
        <strain evidence="2 3">DSM 103792</strain>
    </source>
</reference>
<evidence type="ECO:0000313" key="2">
    <source>
        <dbReference type="EMBL" id="TDQ46464.1"/>
    </source>
</evidence>
<evidence type="ECO:0000256" key="1">
    <source>
        <dbReference type="SAM" id="SignalP"/>
    </source>
</evidence>
<evidence type="ECO:0008006" key="4">
    <source>
        <dbReference type="Google" id="ProtNLM"/>
    </source>
</evidence>
<gene>
    <name evidence="2" type="ORF">EV696_1135</name>
</gene>
<dbReference type="AlphaFoldDB" id="A0A4R6USU8"/>
<proteinExistence type="predicted"/>
<accession>A0A4R6USU8</accession>
<sequence>MRTCSALLLICCLSACQLMPQSVRDAVAPETRQDLSEQLRRAEQALANDPNNAALKTELAALQQQAAALEADHLSRAEQLWDKKQWGAALNQLDAGLLTLPDSTALQRRRTYYLELLDRRLTLPREELKLVRGRFVADALRVHRQTNSYAPDLLGEPGDLSALEKEREQLGQEILAIAQRAIERKHTGFARWALNIAQDLEVPEAKRWQTELAKLEGSKQRKTAVVTEVEASEQQVLEEHRLGLKRAVQQALQQKDVNRLLASLKEWRKLFPGDADIALAKSQAQPLIDSEVVRLNAEASQRYREGDISGAIQRWQRVLALQPDNKDVPPLIERAQRVQANLETLKK</sequence>
<feature type="chain" id="PRO_5020972144" description="Tetratricopeptide repeat protein" evidence="1">
    <location>
        <begin position="21"/>
        <end position="347"/>
    </location>
</feature>
<comment type="caution">
    <text evidence="2">The sequence shown here is derived from an EMBL/GenBank/DDBJ whole genome shotgun (WGS) entry which is preliminary data.</text>
</comment>
<keyword evidence="1" id="KW-0732">Signal</keyword>
<evidence type="ECO:0000313" key="3">
    <source>
        <dbReference type="Proteomes" id="UP000295375"/>
    </source>
</evidence>